<dbReference type="SUPFAM" id="SSF48452">
    <property type="entry name" value="TPR-like"/>
    <property type="match status" value="1"/>
</dbReference>
<feature type="domain" description="SusD-like N-terminal" evidence="7">
    <location>
        <begin position="97"/>
        <end position="210"/>
    </location>
</feature>
<evidence type="ECO:0000256" key="4">
    <source>
        <dbReference type="ARBA" id="ARBA00023136"/>
    </source>
</evidence>
<evidence type="ECO:0000259" key="6">
    <source>
        <dbReference type="Pfam" id="PF07980"/>
    </source>
</evidence>
<organism evidence="8 9">
    <name type="scientific">Algibacter agarivorans</name>
    <dbReference type="NCBI Taxonomy" id="1109741"/>
    <lineage>
        <taxon>Bacteria</taxon>
        <taxon>Pseudomonadati</taxon>
        <taxon>Bacteroidota</taxon>
        <taxon>Flavobacteriia</taxon>
        <taxon>Flavobacteriales</taxon>
        <taxon>Flavobacteriaceae</taxon>
        <taxon>Algibacter</taxon>
    </lineage>
</organism>
<proteinExistence type="inferred from homology"/>
<keyword evidence="9" id="KW-1185">Reference proteome</keyword>
<protein>
    <recommendedName>
        <fullName evidence="10">RagB/SusD family nutrient uptake outer membrane protein</fullName>
    </recommendedName>
</protein>
<dbReference type="InterPro" id="IPR012944">
    <property type="entry name" value="SusD_RagB_dom"/>
</dbReference>
<feature type="domain" description="RagB/SusD" evidence="6">
    <location>
        <begin position="306"/>
        <end position="578"/>
    </location>
</feature>
<dbReference type="Gene3D" id="1.25.40.390">
    <property type="match status" value="1"/>
</dbReference>
<keyword evidence="4" id="KW-0472">Membrane</keyword>
<evidence type="ECO:0000256" key="3">
    <source>
        <dbReference type="ARBA" id="ARBA00022729"/>
    </source>
</evidence>
<evidence type="ECO:0000313" key="9">
    <source>
        <dbReference type="Proteomes" id="UP001501302"/>
    </source>
</evidence>
<evidence type="ECO:0008006" key="10">
    <source>
        <dbReference type="Google" id="ProtNLM"/>
    </source>
</evidence>
<dbReference type="InterPro" id="IPR033985">
    <property type="entry name" value="SusD-like_N"/>
</dbReference>
<dbReference type="EMBL" id="BAABJJ010000012">
    <property type="protein sequence ID" value="GAA4939078.1"/>
    <property type="molecule type" value="Genomic_DNA"/>
</dbReference>
<name>A0ABP9GEA4_9FLAO</name>
<evidence type="ECO:0000256" key="1">
    <source>
        <dbReference type="ARBA" id="ARBA00004442"/>
    </source>
</evidence>
<keyword evidence="5" id="KW-0998">Cell outer membrane</keyword>
<dbReference type="Pfam" id="PF14322">
    <property type="entry name" value="SusD-like_3"/>
    <property type="match status" value="1"/>
</dbReference>
<dbReference type="Pfam" id="PF07980">
    <property type="entry name" value="SusD_RagB"/>
    <property type="match status" value="1"/>
</dbReference>
<dbReference type="InterPro" id="IPR011990">
    <property type="entry name" value="TPR-like_helical_dom_sf"/>
</dbReference>
<evidence type="ECO:0000256" key="2">
    <source>
        <dbReference type="ARBA" id="ARBA00006275"/>
    </source>
</evidence>
<accession>A0ABP9GEA4</accession>
<comment type="caution">
    <text evidence="8">The sequence shown here is derived from an EMBL/GenBank/DDBJ whole genome shotgun (WGS) entry which is preliminary data.</text>
</comment>
<evidence type="ECO:0000259" key="7">
    <source>
        <dbReference type="Pfam" id="PF14322"/>
    </source>
</evidence>
<keyword evidence="3" id="KW-0732">Signal</keyword>
<comment type="similarity">
    <text evidence="2">Belongs to the SusD family.</text>
</comment>
<sequence>MSSCEDPLERTSVGIFSEENVWTDEGLVDLYVANVFARTNFLPGAGNGNIHELVVDACAGGYARTFGGWPAGYTFTQGAFSSQGTGNDSNEYWKWDLVRDINTGIEELNNPNSVLPADYKDARLGELHFLRAWVYFQKVKRYGGVPIIKSAQSLTQSFEEISVPRNSEQEVYDFIAEECDTAEALLEGKTLEYGRATSWTALALKSRAMLYAGSIGEFGTMQLNGLLGIDNADKYWQISYDASKKLIEQGGFALFGTGAASFEEAEKSYYELFTKAEGNSETIFAEVFVGEGSKSEDWERWCAPAVISGTTFINTYLETFEMYEYTDGTSGKLDRSTLVAGIFHDMADFIGRKDPRCRANIFLPEVQYGGATVWMHEGLYVNGVLETDNVDGIDVPAKGPARDIQRTGFFNKKRSNEEYLVGNGFALGGTDFMVFRLGEIYLNMAEAAFALEKDGEALEALNTVRRRVLMPDKPAITWEVIQNERAVELAFEQHRYWDLRRWRIAHTELDRRDGKGNKYSGVRWRKDYDNPGMYEIIHTTSGTATDSWDRIFEEHHYYFPIGLERRQRSPELIENPNYE</sequence>
<gene>
    <name evidence="8" type="ORF">GCM10023314_09670</name>
</gene>
<dbReference type="Proteomes" id="UP001501302">
    <property type="component" value="Unassembled WGS sequence"/>
</dbReference>
<comment type="subcellular location">
    <subcellularLocation>
        <location evidence="1">Cell outer membrane</location>
    </subcellularLocation>
</comment>
<evidence type="ECO:0000313" key="8">
    <source>
        <dbReference type="EMBL" id="GAA4939078.1"/>
    </source>
</evidence>
<reference evidence="9" key="1">
    <citation type="journal article" date="2019" name="Int. J. Syst. Evol. Microbiol.">
        <title>The Global Catalogue of Microorganisms (GCM) 10K type strain sequencing project: providing services to taxonomists for standard genome sequencing and annotation.</title>
        <authorList>
            <consortium name="The Broad Institute Genomics Platform"/>
            <consortium name="The Broad Institute Genome Sequencing Center for Infectious Disease"/>
            <person name="Wu L."/>
            <person name="Ma J."/>
        </authorList>
    </citation>
    <scope>NUCLEOTIDE SEQUENCE [LARGE SCALE GENOMIC DNA]</scope>
    <source>
        <strain evidence="9">JCM 18285</strain>
    </source>
</reference>
<evidence type="ECO:0000256" key="5">
    <source>
        <dbReference type="ARBA" id="ARBA00023237"/>
    </source>
</evidence>